<sequence>MSPQPRLIRFTSRISLLALLAALGAVTWSTPAQARTPGGVIGVGYYDHQGPPPWVDTACKYTAVYKPCHCPPPTVANFDSAMGCSNESQAWADRDALNSCTNLCARAAKDSPGGGNGNNNGGVAGRPGGSTTGGISLGGAGTLAARESGGYVAFVPFSLEPIGHAEQKEQLAEALVEATSVPWVFLEGMGESIQWEDPKGSAAFVQAYWSDRGAPNPIGHCKHSLQVSCPLQDVKLGDSLQVCSGESDEDAQKIAETSCAPLRYDALSRSWNTWGVFGYHHEGPYRAPTATVLAVGPQQFLGFVPSSMEAMGPYEDWSKLADELLERTEGTSVWLAGPPKFYSAKE</sequence>
<comment type="caution">
    <text evidence="2">The sequence shown here is derived from an EMBL/GenBank/DDBJ whole genome shotgun (WGS) entry which is preliminary data.</text>
</comment>
<evidence type="ECO:0000313" key="2">
    <source>
        <dbReference type="EMBL" id="TQF15254.1"/>
    </source>
</evidence>
<gene>
    <name evidence="2" type="ORF">FJV41_14335</name>
</gene>
<protein>
    <recommendedName>
        <fullName evidence="4">Lipoprotein</fullName>
    </recommendedName>
</protein>
<keyword evidence="3" id="KW-1185">Reference proteome</keyword>
<keyword evidence="1" id="KW-0732">Signal</keyword>
<organism evidence="2 3">
    <name type="scientific">Myxococcus llanfairpwllgwyngyllgogerychwyrndrobwllllantysiliogogogochensis</name>
    <dbReference type="NCBI Taxonomy" id="2590453"/>
    <lineage>
        <taxon>Bacteria</taxon>
        <taxon>Pseudomonadati</taxon>
        <taxon>Myxococcota</taxon>
        <taxon>Myxococcia</taxon>
        <taxon>Myxococcales</taxon>
        <taxon>Cystobacterineae</taxon>
        <taxon>Myxococcaceae</taxon>
        <taxon>Myxococcus</taxon>
    </lineage>
</organism>
<dbReference type="EMBL" id="VIFM01000047">
    <property type="protein sequence ID" value="TQF15254.1"/>
    <property type="molecule type" value="Genomic_DNA"/>
</dbReference>
<evidence type="ECO:0000256" key="1">
    <source>
        <dbReference type="SAM" id="SignalP"/>
    </source>
</evidence>
<dbReference type="OrthoDB" id="5381785at2"/>
<dbReference type="RefSeq" id="WP_141643034.1">
    <property type="nucleotide sequence ID" value="NZ_VIFM01000047.1"/>
</dbReference>
<evidence type="ECO:0008006" key="4">
    <source>
        <dbReference type="Google" id="ProtNLM"/>
    </source>
</evidence>
<proteinExistence type="predicted"/>
<feature type="chain" id="PRO_5021941396" description="Lipoprotein" evidence="1">
    <location>
        <begin position="35"/>
        <end position="346"/>
    </location>
</feature>
<dbReference type="Proteomes" id="UP000315369">
    <property type="component" value="Unassembled WGS sequence"/>
</dbReference>
<reference evidence="2 3" key="1">
    <citation type="submission" date="2019-06" db="EMBL/GenBank/DDBJ databases">
        <authorList>
            <person name="Livingstone P."/>
            <person name="Whitworth D."/>
        </authorList>
    </citation>
    <scope>NUCLEOTIDE SEQUENCE [LARGE SCALE GENOMIC DNA]</scope>
    <source>
        <strain evidence="2 3">AM401</strain>
    </source>
</reference>
<dbReference type="AlphaFoldDB" id="A0A540X3J5"/>
<accession>A0A540X3J5</accession>
<feature type="signal peptide" evidence="1">
    <location>
        <begin position="1"/>
        <end position="34"/>
    </location>
</feature>
<name>A0A540X3J5_9BACT</name>
<evidence type="ECO:0000313" key="3">
    <source>
        <dbReference type="Proteomes" id="UP000315369"/>
    </source>
</evidence>